<evidence type="ECO:0000256" key="2">
    <source>
        <dbReference type="ARBA" id="ARBA00022912"/>
    </source>
</evidence>
<feature type="region of interest" description="Disordered" evidence="5">
    <location>
        <begin position="1"/>
        <end position="58"/>
    </location>
</feature>
<dbReference type="SUPFAM" id="SSF56784">
    <property type="entry name" value="HAD-like"/>
    <property type="match status" value="1"/>
</dbReference>
<dbReference type="Gene3D" id="3.40.50.1000">
    <property type="entry name" value="HAD superfamily/HAD-like"/>
    <property type="match status" value="1"/>
</dbReference>
<evidence type="ECO:0000313" key="7">
    <source>
        <dbReference type="EMBL" id="CAE0446911.1"/>
    </source>
</evidence>
<dbReference type="Pfam" id="PF03031">
    <property type="entry name" value="NIF"/>
    <property type="match status" value="1"/>
</dbReference>
<dbReference type="PROSITE" id="PS50969">
    <property type="entry name" value="FCP1"/>
    <property type="match status" value="1"/>
</dbReference>
<dbReference type="GO" id="GO:0004721">
    <property type="term" value="F:phosphoprotein phosphatase activity"/>
    <property type="evidence" value="ECO:0007669"/>
    <property type="project" value="UniProtKB-KW"/>
</dbReference>
<evidence type="ECO:0000256" key="5">
    <source>
        <dbReference type="SAM" id="MobiDB-lite"/>
    </source>
</evidence>
<organism evidence="8">
    <name type="scientific">Aplanochytrium stocchinoi</name>
    <dbReference type="NCBI Taxonomy" id="215587"/>
    <lineage>
        <taxon>Eukaryota</taxon>
        <taxon>Sar</taxon>
        <taxon>Stramenopiles</taxon>
        <taxon>Bigyra</taxon>
        <taxon>Labyrinthulomycetes</taxon>
        <taxon>Thraustochytrida</taxon>
        <taxon>Thraustochytriidae</taxon>
        <taxon>Aplanochytrium</taxon>
    </lineage>
</organism>
<feature type="compositionally biased region" description="Acidic residues" evidence="5">
    <location>
        <begin position="125"/>
        <end position="135"/>
    </location>
</feature>
<evidence type="ECO:0000313" key="8">
    <source>
        <dbReference type="EMBL" id="CAE0446912.1"/>
    </source>
</evidence>
<name>A0A6S8FV16_9STRA</name>
<dbReference type="GO" id="GO:0005634">
    <property type="term" value="C:nucleus"/>
    <property type="evidence" value="ECO:0007669"/>
    <property type="project" value="UniProtKB-ARBA"/>
</dbReference>
<dbReference type="InterPro" id="IPR004274">
    <property type="entry name" value="FCP1_dom"/>
</dbReference>
<dbReference type="InterPro" id="IPR036412">
    <property type="entry name" value="HAD-like_sf"/>
</dbReference>
<feature type="compositionally biased region" description="Polar residues" evidence="5">
    <location>
        <begin position="45"/>
        <end position="58"/>
    </location>
</feature>
<feature type="region of interest" description="Disordered" evidence="5">
    <location>
        <begin position="125"/>
        <end position="146"/>
    </location>
</feature>
<accession>A0A6S8FV16</accession>
<dbReference type="InterPro" id="IPR011948">
    <property type="entry name" value="Dullard_phosphatase"/>
</dbReference>
<protein>
    <recommendedName>
        <fullName evidence="6">FCP1 homology domain-containing protein</fullName>
    </recommendedName>
</protein>
<comment type="function">
    <text evidence="3">Probable phosphatase.</text>
</comment>
<evidence type="ECO:0000256" key="3">
    <source>
        <dbReference type="ARBA" id="ARBA00037324"/>
    </source>
</evidence>
<proteinExistence type="inferred from homology"/>
<evidence type="ECO:0000256" key="4">
    <source>
        <dbReference type="ARBA" id="ARBA00038355"/>
    </source>
</evidence>
<dbReference type="FunFam" id="3.40.50.1000:FF:000015">
    <property type="entry name" value="CTD small phosphatase-like protein 2"/>
    <property type="match status" value="1"/>
</dbReference>
<dbReference type="NCBIfam" id="TIGR02251">
    <property type="entry name" value="HIF-SF_euk"/>
    <property type="match status" value="1"/>
</dbReference>
<dbReference type="PANTHER" id="PTHR12210">
    <property type="entry name" value="DULLARD PROTEIN PHOSPHATASE"/>
    <property type="match status" value="1"/>
</dbReference>
<gene>
    <name evidence="7" type="ORF">ASTO00021_LOCUS16901</name>
    <name evidence="8" type="ORF">ASTO00021_LOCUS16902</name>
</gene>
<dbReference type="InterPro" id="IPR050365">
    <property type="entry name" value="TIM50"/>
</dbReference>
<dbReference type="CDD" id="cd07521">
    <property type="entry name" value="HAD_FCP1-like"/>
    <property type="match status" value="1"/>
</dbReference>
<comment type="similarity">
    <text evidence="4">Belongs to the CTDSPL2 family.</text>
</comment>
<dbReference type="EMBL" id="HBIN01022016">
    <property type="protein sequence ID" value="CAE0446911.1"/>
    <property type="molecule type" value="Transcribed_RNA"/>
</dbReference>
<keyword evidence="1" id="KW-0378">Hydrolase</keyword>
<dbReference type="EMBL" id="HBIN01022017">
    <property type="protein sequence ID" value="CAE0446912.1"/>
    <property type="molecule type" value="Transcribed_RNA"/>
</dbReference>
<reference evidence="8" key="1">
    <citation type="submission" date="2021-01" db="EMBL/GenBank/DDBJ databases">
        <authorList>
            <person name="Corre E."/>
            <person name="Pelletier E."/>
            <person name="Niang G."/>
            <person name="Scheremetjew M."/>
            <person name="Finn R."/>
            <person name="Kale V."/>
            <person name="Holt S."/>
            <person name="Cochrane G."/>
            <person name="Meng A."/>
            <person name="Brown T."/>
            <person name="Cohen L."/>
        </authorList>
    </citation>
    <scope>NUCLEOTIDE SEQUENCE</scope>
    <source>
        <strain evidence="8">GSBS06</strain>
    </source>
</reference>
<dbReference type="InterPro" id="IPR023214">
    <property type="entry name" value="HAD_sf"/>
</dbReference>
<keyword evidence="2" id="KW-0904">Protein phosphatase</keyword>
<dbReference type="SMART" id="SM00577">
    <property type="entry name" value="CPDc"/>
    <property type="match status" value="1"/>
</dbReference>
<evidence type="ECO:0000259" key="6">
    <source>
        <dbReference type="PROSITE" id="PS50969"/>
    </source>
</evidence>
<sequence>MTTSEGLKRRKGGPKLSHDYNAGGLISSVELPADTRTSNVKRQKTQIQPTPENTNTICTDSLSDNRTEENVVPTGTLPSSLQRQDSWKDMVLKPLRKFLSVLSSDSNVEHVLVDVTNEEELENINDSSEQIEDEHDGTTNINGSSDQITNIKIAEEKENQRPVSENSLAAATCIQAEDQYSTNVEPELDLEPYYFMSQLPPREEALKQLTEEHLHIRLPVNCKKPTLVLDLDETLCHSTTERIDNWDLTFEVKFHGSSYVVYVLKRPHLSEFLKTMSELFELVVFTASHRSYADPLLNLLDPTGLIKHRLFRESCLSVDGVFLKDLSMIGRDLKNTVIIDNSPYVFAYQIDNGIPISSWFQDKCDRELLNMIPFLKRLAHEQCDDVRTEIRERFRVRDKIEQARRSTAMLESKTH</sequence>
<evidence type="ECO:0000256" key="1">
    <source>
        <dbReference type="ARBA" id="ARBA00022801"/>
    </source>
</evidence>
<dbReference type="AlphaFoldDB" id="A0A6S8FV16"/>
<feature type="domain" description="FCP1 homology" evidence="6">
    <location>
        <begin position="220"/>
        <end position="378"/>
    </location>
</feature>